<protein>
    <recommendedName>
        <fullName evidence="10">Suppressor of forked domain-containing protein</fullName>
    </recommendedName>
</protein>
<dbReference type="InterPro" id="IPR003107">
    <property type="entry name" value="HAT"/>
</dbReference>
<dbReference type="GO" id="GO:0000243">
    <property type="term" value="C:commitment complex"/>
    <property type="evidence" value="ECO:0007669"/>
    <property type="project" value="TreeGrafter"/>
</dbReference>
<accession>A0A0E9NL82</accession>
<reference evidence="8 9" key="2">
    <citation type="journal article" date="2014" name="J. Gen. Appl. Microbiol.">
        <title>The early diverging ascomycetous budding yeast Saitoella complicata has three histone deacetylases belonging to the Clr6, Hos2, and Rpd3 lineages.</title>
        <authorList>
            <person name="Nishida H."/>
            <person name="Matsumoto T."/>
            <person name="Kondo S."/>
            <person name="Hamamoto M."/>
            <person name="Yoshikawa H."/>
        </authorList>
    </citation>
    <scope>NUCLEOTIDE SEQUENCE [LARGE SCALE GENOMIC DNA]</scope>
    <source>
        <strain evidence="8 9">NRRL Y-17804</strain>
    </source>
</reference>
<dbReference type="AlphaFoldDB" id="A0A0E9NL82"/>
<keyword evidence="3" id="KW-0677">Repeat</keyword>
<dbReference type="SMART" id="SM00386">
    <property type="entry name" value="HAT"/>
    <property type="match status" value="8"/>
</dbReference>
<evidence type="ECO:0000256" key="4">
    <source>
        <dbReference type="ARBA" id="ARBA00023187"/>
    </source>
</evidence>
<dbReference type="Pfam" id="PF23241">
    <property type="entry name" value="HAT_PRP39_C"/>
    <property type="match status" value="1"/>
</dbReference>
<evidence type="ECO:0000313" key="9">
    <source>
        <dbReference type="Proteomes" id="UP000033140"/>
    </source>
</evidence>
<dbReference type="EMBL" id="BACD03000035">
    <property type="protein sequence ID" value="GAO50642.1"/>
    <property type="molecule type" value="Genomic_DNA"/>
</dbReference>
<evidence type="ECO:0000256" key="7">
    <source>
        <dbReference type="SAM" id="MobiDB-lite"/>
    </source>
</evidence>
<evidence type="ECO:0000256" key="5">
    <source>
        <dbReference type="ARBA" id="ARBA00023242"/>
    </source>
</evidence>
<evidence type="ECO:0000256" key="6">
    <source>
        <dbReference type="ARBA" id="ARBA00038019"/>
    </source>
</evidence>
<evidence type="ECO:0000256" key="1">
    <source>
        <dbReference type="ARBA" id="ARBA00004123"/>
    </source>
</evidence>
<proteinExistence type="inferred from homology"/>
<evidence type="ECO:0000256" key="3">
    <source>
        <dbReference type="ARBA" id="ARBA00022737"/>
    </source>
</evidence>
<reference evidence="8 9" key="3">
    <citation type="journal article" date="2015" name="Genome Announc.">
        <title>Draft Genome Sequence of the Archiascomycetous Yeast Saitoella complicata.</title>
        <authorList>
            <person name="Yamauchi K."/>
            <person name="Kondo S."/>
            <person name="Hamamoto M."/>
            <person name="Takahashi Y."/>
            <person name="Ogura Y."/>
            <person name="Hayashi T."/>
            <person name="Nishida H."/>
        </authorList>
    </citation>
    <scope>NUCLEOTIDE SEQUENCE [LARGE SCALE GENOMIC DNA]</scope>
    <source>
        <strain evidence="8 9">NRRL Y-17804</strain>
    </source>
</reference>
<dbReference type="Proteomes" id="UP000033140">
    <property type="component" value="Unassembled WGS sequence"/>
</dbReference>
<evidence type="ECO:0008006" key="10">
    <source>
        <dbReference type="Google" id="ProtNLM"/>
    </source>
</evidence>
<dbReference type="GO" id="GO:0071004">
    <property type="term" value="C:U2-type prespliceosome"/>
    <property type="evidence" value="ECO:0007669"/>
    <property type="project" value="TreeGrafter"/>
</dbReference>
<dbReference type="InterPro" id="IPR059164">
    <property type="entry name" value="HAT_PRP39_C"/>
</dbReference>
<comment type="similarity">
    <text evidence="6">Belongs to the PRP39 family.</text>
</comment>
<reference evidence="8 9" key="1">
    <citation type="journal article" date="2011" name="J. Gen. Appl. Microbiol.">
        <title>Draft genome sequencing of the enigmatic yeast Saitoella complicata.</title>
        <authorList>
            <person name="Nishida H."/>
            <person name="Hamamoto M."/>
            <person name="Sugiyama J."/>
        </authorList>
    </citation>
    <scope>NUCLEOTIDE SEQUENCE [LARGE SCALE GENOMIC DNA]</scope>
    <source>
        <strain evidence="8 9">NRRL Y-17804</strain>
    </source>
</reference>
<dbReference type="FunFam" id="1.25.40.10:FF:000064">
    <property type="entry name" value="Putative pre-mrna-processing factor 39"/>
    <property type="match status" value="1"/>
</dbReference>
<dbReference type="GO" id="GO:0030627">
    <property type="term" value="F:pre-mRNA 5'-splice site binding"/>
    <property type="evidence" value="ECO:0007669"/>
    <property type="project" value="TreeGrafter"/>
</dbReference>
<dbReference type="GO" id="GO:0005685">
    <property type="term" value="C:U1 snRNP"/>
    <property type="evidence" value="ECO:0007669"/>
    <property type="project" value="TreeGrafter"/>
</dbReference>
<dbReference type="SUPFAM" id="SSF48452">
    <property type="entry name" value="TPR-like"/>
    <property type="match status" value="1"/>
</dbReference>
<dbReference type="FunFam" id="1.25.40.10:FF:000451">
    <property type="entry name" value="mRNA splicing protein (Prp39), putative"/>
    <property type="match status" value="1"/>
</dbReference>
<dbReference type="PANTHER" id="PTHR17204">
    <property type="entry name" value="PRE-MRNA PROCESSING PROTEIN PRP39-RELATED"/>
    <property type="match status" value="1"/>
</dbReference>
<keyword evidence="2" id="KW-0507">mRNA processing</keyword>
<comment type="caution">
    <text evidence="8">The sequence shown here is derived from an EMBL/GenBank/DDBJ whole genome shotgun (WGS) entry which is preliminary data.</text>
</comment>
<keyword evidence="9" id="KW-1185">Reference proteome</keyword>
<gene>
    <name evidence="8" type="ORF">G7K_4765-t1</name>
</gene>
<dbReference type="OMA" id="IISWANL"/>
<evidence type="ECO:0000256" key="2">
    <source>
        <dbReference type="ARBA" id="ARBA00022664"/>
    </source>
</evidence>
<dbReference type="GO" id="GO:0000395">
    <property type="term" value="P:mRNA 5'-splice site recognition"/>
    <property type="evidence" value="ECO:0007669"/>
    <property type="project" value="TreeGrafter"/>
</dbReference>
<comment type="subcellular location">
    <subcellularLocation>
        <location evidence="1">Nucleus</location>
    </subcellularLocation>
</comment>
<dbReference type="STRING" id="698492.A0A0E9NL82"/>
<evidence type="ECO:0000313" key="8">
    <source>
        <dbReference type="EMBL" id="GAO50642.1"/>
    </source>
</evidence>
<dbReference type="Gene3D" id="1.25.40.10">
    <property type="entry name" value="Tetratricopeptide repeat domain"/>
    <property type="match status" value="2"/>
</dbReference>
<organism evidence="8 9">
    <name type="scientific">Saitoella complicata (strain BCRC 22490 / CBS 7301 / JCM 7358 / NBRC 10748 / NRRL Y-17804)</name>
    <dbReference type="NCBI Taxonomy" id="698492"/>
    <lineage>
        <taxon>Eukaryota</taxon>
        <taxon>Fungi</taxon>
        <taxon>Dikarya</taxon>
        <taxon>Ascomycota</taxon>
        <taxon>Taphrinomycotina</taxon>
        <taxon>Taphrinomycotina incertae sedis</taxon>
        <taxon>Saitoella</taxon>
    </lineage>
</organism>
<feature type="region of interest" description="Disordered" evidence="7">
    <location>
        <begin position="594"/>
        <end position="614"/>
    </location>
</feature>
<keyword evidence="5" id="KW-0539">Nucleus</keyword>
<keyword evidence="4" id="KW-0508">mRNA splicing</keyword>
<dbReference type="PANTHER" id="PTHR17204:SF5">
    <property type="entry name" value="PRE-MRNA-PROCESSING FACTOR 39"/>
    <property type="match status" value="1"/>
</dbReference>
<name>A0A0E9NL82_SAICN</name>
<dbReference type="InterPro" id="IPR011990">
    <property type="entry name" value="TPR-like_helical_dom_sf"/>
</dbReference>
<dbReference type="Pfam" id="PF23240">
    <property type="entry name" value="HAT_PRP39_N"/>
    <property type="match status" value="1"/>
</dbReference>
<sequence length="614" mass="71108">MAQYGARMRSQSVAGDAGDEYEKFNQLVIEDPDDFDAWEGLIRSLESTEGGIGRNSSQDAIHAWRTTYDRFLARFPLLFGYWRKYAETSFTIAGTEAAEMVYERGVASCPASVDLWASYCGFKADTSHLQEDVRELFERAANTVGLDFLAHPFWDKYIELEERNERPDLIFKILDRVIHIPMHQYARYFQRYTAMAATRPLHELVDADVIETFRNDVLNEPVQAVQAGSQQIKMQRGEAEIEREIRVRIADLHKEICHKTQTETAKRWTYEAEVKRPYFHVKPLDELQLVNWRKYLHFEETEGDFKRIVFLYERCLTTCALYDEFWYRYARWMAAQSGKAEDVRIIYQRGAATFVPIGRPGFRIQFAHWMESRGEVEYARAIFEAVVESLPGNVETVVAWANMERRATPGDVEGAVKVYRDAIHNDVTDIYAKGALSAEWARLLWKVMGSAEEARELFSANADKYLDSKYFWINYLQFELDQPASEEQHTRITTVIGQIRTKTHLPLPVIKDLTHTYMVYLLEAAPSANMAEYTRLDIEVNGPFSVQLENKKRLREDGDVEMVERRLIAENGHPGVEVDESRVARGESVYERYYREQGEKVPPTEQSGAAPRAY</sequence>